<dbReference type="PANTHER" id="PTHR35330">
    <property type="entry name" value="SIROHEME BIOSYNTHESIS PROTEIN MET8"/>
    <property type="match status" value="1"/>
</dbReference>
<comment type="caution">
    <text evidence="9">The sequence shown here is derived from an EMBL/GenBank/DDBJ whole genome shotgun (WGS) entry which is preliminary data.</text>
</comment>
<dbReference type="EMBL" id="SWFS01000420">
    <property type="protein sequence ID" value="KAA8905038.1"/>
    <property type="molecule type" value="Genomic_DNA"/>
</dbReference>
<dbReference type="InterPro" id="IPR036291">
    <property type="entry name" value="NAD(P)-bd_dom_sf"/>
</dbReference>
<evidence type="ECO:0000256" key="6">
    <source>
        <dbReference type="ARBA" id="ARBA00047561"/>
    </source>
</evidence>
<dbReference type="OrthoDB" id="1721126at2759"/>
<sequence length="250" mass="27971">MNRLISQQHRIRSLGEEMSSLLLAYQLRGKKVVVIGAGEVAAGRVKACYDADASIIEVYGKDVHPDILALEEDGDRTIEIFEGAVRPENVDLEGVSLAFTAIDDRKLSAEFVQLFRNKNIMCNAADIPELCDFYFGSTINRGPLQVLVSTNGNAPRLARRVRQELEHTVDQLGMEGAFAKVGKLREELRKMTVTGEEGYDPQTVKKRMKWMSHICDKFTFSQMAALTDKDIGKLLALYPQKVSYSDIRPS</sequence>
<protein>
    <recommendedName>
        <fullName evidence="2">precorrin-2 dehydrogenase</fullName>
        <ecNumber evidence="2">1.3.1.76</ecNumber>
    </recommendedName>
</protein>
<accession>A0A642UTC4</accession>
<evidence type="ECO:0000256" key="5">
    <source>
        <dbReference type="ARBA" id="ARBA00023244"/>
    </source>
</evidence>
<dbReference type="UniPathway" id="UPA00262">
    <property type="reaction ID" value="UER00222"/>
</dbReference>
<dbReference type="GO" id="GO:0004325">
    <property type="term" value="F:ferrochelatase activity"/>
    <property type="evidence" value="ECO:0007669"/>
    <property type="project" value="InterPro"/>
</dbReference>
<dbReference type="Pfam" id="PF13241">
    <property type="entry name" value="NAD_binding_7"/>
    <property type="match status" value="1"/>
</dbReference>
<dbReference type="EC" id="1.3.1.76" evidence="2"/>
<feature type="domain" description="Siroheme biosynthesis protein Met8 C-terminal" evidence="7">
    <location>
        <begin position="174"/>
        <end position="241"/>
    </location>
</feature>
<evidence type="ECO:0000313" key="9">
    <source>
        <dbReference type="EMBL" id="KAA8905038.1"/>
    </source>
</evidence>
<evidence type="ECO:0000256" key="1">
    <source>
        <dbReference type="ARBA" id="ARBA00005010"/>
    </source>
</evidence>
<dbReference type="PANTHER" id="PTHR35330:SF1">
    <property type="entry name" value="SIROHEME BIOSYNTHESIS PROTEIN MET8"/>
    <property type="match status" value="1"/>
</dbReference>
<dbReference type="NCBIfam" id="TIGR01470">
    <property type="entry name" value="cysG_Nterm"/>
    <property type="match status" value="1"/>
</dbReference>
<evidence type="ECO:0000256" key="4">
    <source>
        <dbReference type="ARBA" id="ARBA00023027"/>
    </source>
</evidence>
<dbReference type="GO" id="GO:0043115">
    <property type="term" value="F:precorrin-2 dehydrogenase activity"/>
    <property type="evidence" value="ECO:0007669"/>
    <property type="project" value="UniProtKB-EC"/>
</dbReference>
<dbReference type="InterPro" id="IPR028161">
    <property type="entry name" value="Met8-like"/>
</dbReference>
<dbReference type="InterPro" id="IPR028281">
    <property type="entry name" value="Sirohaem_synthase_central"/>
</dbReference>
<evidence type="ECO:0000259" key="7">
    <source>
        <dbReference type="Pfam" id="PF14823"/>
    </source>
</evidence>
<proteinExistence type="predicted"/>
<feature type="domain" description="Siroheme synthase central" evidence="8">
    <location>
        <begin position="141"/>
        <end position="167"/>
    </location>
</feature>
<dbReference type="Pfam" id="PF14823">
    <property type="entry name" value="Sirohm_synth_C"/>
    <property type="match status" value="1"/>
</dbReference>
<reference evidence="9" key="1">
    <citation type="journal article" date="2019" name="G3 (Bethesda)">
        <title>Genome Assemblies of Two Rare Opportunistic Yeast Pathogens: Diutina rugosa (syn. Candida rugosa) and Trichomonascus ciferrii (syn. Candida ciferrii).</title>
        <authorList>
            <person name="Mixao V."/>
            <person name="Saus E."/>
            <person name="Hansen A.P."/>
            <person name="Lass-Florl C."/>
            <person name="Gabaldon T."/>
        </authorList>
    </citation>
    <scope>NUCLEOTIDE SEQUENCE</scope>
    <source>
        <strain evidence="9">CBS 4856</strain>
    </source>
</reference>
<dbReference type="SUPFAM" id="SSF75615">
    <property type="entry name" value="Siroheme synthase middle domains-like"/>
    <property type="match status" value="1"/>
</dbReference>
<keyword evidence="5" id="KW-0627">Porphyrin biosynthesis</keyword>
<comment type="pathway">
    <text evidence="1">Porphyrin-containing compound metabolism; siroheme biosynthesis; sirohydrochlorin from precorrin-2: step 1/1.</text>
</comment>
<name>A0A642UTC4_9ASCO</name>
<dbReference type="InterPro" id="IPR006367">
    <property type="entry name" value="Sirohaem_synthase_N"/>
</dbReference>
<dbReference type="Gene3D" id="3.40.50.720">
    <property type="entry name" value="NAD(P)-binding Rossmann-like Domain"/>
    <property type="match status" value="1"/>
</dbReference>
<evidence type="ECO:0000313" key="10">
    <source>
        <dbReference type="Proteomes" id="UP000761534"/>
    </source>
</evidence>
<evidence type="ECO:0000259" key="8">
    <source>
        <dbReference type="Pfam" id="PF14824"/>
    </source>
</evidence>
<comment type="catalytic activity">
    <reaction evidence="6">
        <text>precorrin-2 + NAD(+) = sirohydrochlorin + NADH + 2 H(+)</text>
        <dbReference type="Rhea" id="RHEA:15613"/>
        <dbReference type="ChEBI" id="CHEBI:15378"/>
        <dbReference type="ChEBI" id="CHEBI:57540"/>
        <dbReference type="ChEBI" id="CHEBI:57945"/>
        <dbReference type="ChEBI" id="CHEBI:58351"/>
        <dbReference type="ChEBI" id="CHEBI:58827"/>
        <dbReference type="EC" id="1.3.1.76"/>
    </reaction>
</comment>
<dbReference type="Gene3D" id="3.30.160.110">
    <property type="entry name" value="Siroheme synthase, domain 2"/>
    <property type="match status" value="1"/>
</dbReference>
<keyword evidence="4" id="KW-0520">NAD</keyword>
<gene>
    <name evidence="9" type="ORF">TRICI_005366</name>
</gene>
<dbReference type="Proteomes" id="UP000761534">
    <property type="component" value="Unassembled WGS sequence"/>
</dbReference>
<dbReference type="Gene3D" id="1.10.3280.10">
    <property type="entry name" value="Siroheme synthase, domain 3"/>
    <property type="match status" value="1"/>
</dbReference>
<dbReference type="InterPro" id="IPR028162">
    <property type="entry name" value="Met8_C"/>
</dbReference>
<dbReference type="Pfam" id="PF14824">
    <property type="entry name" value="Sirohm_synth_M"/>
    <property type="match status" value="1"/>
</dbReference>
<dbReference type="GO" id="GO:0019354">
    <property type="term" value="P:siroheme biosynthetic process"/>
    <property type="evidence" value="ECO:0007669"/>
    <property type="project" value="UniProtKB-UniPathway"/>
</dbReference>
<dbReference type="VEuPathDB" id="FungiDB:TRICI_005366"/>
<dbReference type="SUPFAM" id="SSF51735">
    <property type="entry name" value="NAD(P)-binding Rossmann-fold domains"/>
    <property type="match status" value="1"/>
</dbReference>
<keyword evidence="3" id="KW-0560">Oxidoreductase</keyword>
<keyword evidence="10" id="KW-1185">Reference proteome</keyword>
<dbReference type="AlphaFoldDB" id="A0A642UTC4"/>
<organism evidence="9 10">
    <name type="scientific">Trichomonascus ciferrii</name>
    <dbReference type="NCBI Taxonomy" id="44093"/>
    <lineage>
        <taxon>Eukaryota</taxon>
        <taxon>Fungi</taxon>
        <taxon>Dikarya</taxon>
        <taxon>Ascomycota</taxon>
        <taxon>Saccharomycotina</taxon>
        <taxon>Dipodascomycetes</taxon>
        <taxon>Dipodascales</taxon>
        <taxon>Trichomonascaceae</taxon>
        <taxon>Trichomonascus</taxon>
        <taxon>Trichomonascus ciferrii complex</taxon>
    </lineage>
</organism>
<evidence type="ECO:0000256" key="3">
    <source>
        <dbReference type="ARBA" id="ARBA00023002"/>
    </source>
</evidence>
<evidence type="ECO:0000256" key="2">
    <source>
        <dbReference type="ARBA" id="ARBA00012400"/>
    </source>
</evidence>